<keyword evidence="3" id="KW-1185">Reference proteome</keyword>
<protein>
    <submittedName>
        <fullName evidence="2">Uncharacterized protein</fullName>
    </submittedName>
</protein>
<accession>A0ABD0P163</accession>
<proteinExistence type="predicted"/>
<sequence length="89" mass="10027">HESEGRRSLSVKQFQRLLGLMAAASNVIPFGLLYMRPLQWWLRTKWFSLRGNPFLNIKARGDTYVPWTCRGSLGSYLRGGAGSSLLLAV</sequence>
<evidence type="ECO:0000256" key="1">
    <source>
        <dbReference type="SAM" id="Phobius"/>
    </source>
</evidence>
<comment type="caution">
    <text evidence="2">The sequence shown here is derived from an EMBL/GenBank/DDBJ whole genome shotgun (WGS) entry which is preliminary data.</text>
</comment>
<name>A0ABD0P163_CIRMR</name>
<feature type="transmembrane region" description="Helical" evidence="1">
    <location>
        <begin position="17"/>
        <end position="35"/>
    </location>
</feature>
<evidence type="ECO:0000313" key="3">
    <source>
        <dbReference type="Proteomes" id="UP001529510"/>
    </source>
</evidence>
<feature type="non-terminal residue" evidence="2">
    <location>
        <position position="89"/>
    </location>
</feature>
<keyword evidence="1" id="KW-0812">Transmembrane</keyword>
<keyword evidence="1" id="KW-1133">Transmembrane helix</keyword>
<dbReference type="EMBL" id="JAMKFB020000018">
    <property type="protein sequence ID" value="KAL0167472.1"/>
    <property type="molecule type" value="Genomic_DNA"/>
</dbReference>
<gene>
    <name evidence="2" type="ORF">M9458_035694</name>
</gene>
<reference evidence="2 3" key="1">
    <citation type="submission" date="2024-05" db="EMBL/GenBank/DDBJ databases">
        <title>Genome sequencing and assembly of Indian major carp, Cirrhinus mrigala (Hamilton, 1822).</title>
        <authorList>
            <person name="Mohindra V."/>
            <person name="Chowdhury L.M."/>
            <person name="Lal K."/>
            <person name="Jena J.K."/>
        </authorList>
    </citation>
    <scope>NUCLEOTIDE SEQUENCE [LARGE SCALE GENOMIC DNA]</scope>
    <source>
        <strain evidence="2">CM1030</strain>
        <tissue evidence="2">Blood</tissue>
    </source>
</reference>
<keyword evidence="1" id="KW-0472">Membrane</keyword>
<feature type="non-terminal residue" evidence="2">
    <location>
        <position position="1"/>
    </location>
</feature>
<organism evidence="2 3">
    <name type="scientific">Cirrhinus mrigala</name>
    <name type="common">Mrigala</name>
    <dbReference type="NCBI Taxonomy" id="683832"/>
    <lineage>
        <taxon>Eukaryota</taxon>
        <taxon>Metazoa</taxon>
        <taxon>Chordata</taxon>
        <taxon>Craniata</taxon>
        <taxon>Vertebrata</taxon>
        <taxon>Euteleostomi</taxon>
        <taxon>Actinopterygii</taxon>
        <taxon>Neopterygii</taxon>
        <taxon>Teleostei</taxon>
        <taxon>Ostariophysi</taxon>
        <taxon>Cypriniformes</taxon>
        <taxon>Cyprinidae</taxon>
        <taxon>Labeoninae</taxon>
        <taxon>Labeonini</taxon>
        <taxon>Cirrhinus</taxon>
    </lineage>
</organism>
<dbReference type="Proteomes" id="UP001529510">
    <property type="component" value="Unassembled WGS sequence"/>
</dbReference>
<evidence type="ECO:0000313" key="2">
    <source>
        <dbReference type="EMBL" id="KAL0167472.1"/>
    </source>
</evidence>
<dbReference type="AlphaFoldDB" id="A0ABD0P163"/>